<dbReference type="SMART" id="SM00382">
    <property type="entry name" value="AAA"/>
    <property type="match status" value="1"/>
</dbReference>
<evidence type="ECO:0000256" key="6">
    <source>
        <dbReference type="ARBA" id="ARBA00023136"/>
    </source>
</evidence>
<dbReference type="Gene3D" id="1.20.1560.10">
    <property type="entry name" value="ABC transporter type 1, transmembrane domain"/>
    <property type="match status" value="1"/>
</dbReference>
<accession>A0ABS8FYB3</accession>
<organism evidence="10 11">
    <name type="scientific">Ruminococcus turbiniformis</name>
    <dbReference type="NCBI Taxonomy" id="2881258"/>
    <lineage>
        <taxon>Bacteria</taxon>
        <taxon>Bacillati</taxon>
        <taxon>Bacillota</taxon>
        <taxon>Clostridia</taxon>
        <taxon>Eubacteriales</taxon>
        <taxon>Oscillospiraceae</taxon>
        <taxon>Ruminococcus</taxon>
    </lineage>
</organism>
<dbReference type="Pfam" id="PF00005">
    <property type="entry name" value="ABC_tran"/>
    <property type="match status" value="1"/>
</dbReference>
<protein>
    <submittedName>
        <fullName evidence="10">ABC transporter ATP-binding protein/permease</fullName>
    </submittedName>
</protein>
<dbReference type="EMBL" id="JAJEQX010000020">
    <property type="protein sequence ID" value="MCC2255042.1"/>
    <property type="molecule type" value="Genomic_DNA"/>
</dbReference>
<dbReference type="GO" id="GO:0005524">
    <property type="term" value="F:ATP binding"/>
    <property type="evidence" value="ECO:0007669"/>
    <property type="project" value="UniProtKB-KW"/>
</dbReference>
<evidence type="ECO:0000259" key="8">
    <source>
        <dbReference type="PROSITE" id="PS50893"/>
    </source>
</evidence>
<evidence type="ECO:0000256" key="5">
    <source>
        <dbReference type="ARBA" id="ARBA00022989"/>
    </source>
</evidence>
<reference evidence="10 11" key="1">
    <citation type="submission" date="2021-10" db="EMBL/GenBank/DDBJ databases">
        <title>Anaerobic single-cell dispensing facilitates the cultivation of human gut bacteria.</title>
        <authorList>
            <person name="Afrizal A."/>
        </authorList>
    </citation>
    <scope>NUCLEOTIDE SEQUENCE [LARGE SCALE GENOMIC DNA]</scope>
    <source>
        <strain evidence="10 11">CLA-AA-H200</strain>
    </source>
</reference>
<comment type="subcellular location">
    <subcellularLocation>
        <location evidence="1">Cell membrane</location>
        <topology evidence="1">Multi-pass membrane protein</topology>
    </subcellularLocation>
</comment>
<dbReference type="InterPro" id="IPR036640">
    <property type="entry name" value="ABC1_TM_sf"/>
</dbReference>
<dbReference type="PROSITE" id="PS50929">
    <property type="entry name" value="ABC_TM1F"/>
    <property type="match status" value="1"/>
</dbReference>
<keyword evidence="4 10" id="KW-0067">ATP-binding</keyword>
<proteinExistence type="predicted"/>
<evidence type="ECO:0000259" key="9">
    <source>
        <dbReference type="PROSITE" id="PS50929"/>
    </source>
</evidence>
<dbReference type="PANTHER" id="PTHR43394:SF1">
    <property type="entry name" value="ATP-BINDING CASSETTE SUB-FAMILY B MEMBER 10, MITOCHONDRIAL"/>
    <property type="match status" value="1"/>
</dbReference>
<dbReference type="PROSITE" id="PS50893">
    <property type="entry name" value="ABC_TRANSPORTER_2"/>
    <property type="match status" value="1"/>
</dbReference>
<evidence type="ECO:0000256" key="7">
    <source>
        <dbReference type="SAM" id="Phobius"/>
    </source>
</evidence>
<dbReference type="InterPro" id="IPR017871">
    <property type="entry name" value="ABC_transporter-like_CS"/>
</dbReference>
<keyword evidence="2 7" id="KW-0812">Transmembrane</keyword>
<evidence type="ECO:0000313" key="10">
    <source>
        <dbReference type="EMBL" id="MCC2255042.1"/>
    </source>
</evidence>
<dbReference type="PROSITE" id="PS00211">
    <property type="entry name" value="ABC_TRANSPORTER_1"/>
    <property type="match status" value="1"/>
</dbReference>
<feature type="domain" description="ABC transmembrane type-1" evidence="9">
    <location>
        <begin position="16"/>
        <end position="298"/>
    </location>
</feature>
<name>A0ABS8FYB3_9FIRM</name>
<dbReference type="SUPFAM" id="SSF52540">
    <property type="entry name" value="P-loop containing nucleoside triphosphate hydrolases"/>
    <property type="match status" value="1"/>
</dbReference>
<evidence type="ECO:0000313" key="11">
    <source>
        <dbReference type="Proteomes" id="UP001198151"/>
    </source>
</evidence>
<dbReference type="InterPro" id="IPR003593">
    <property type="entry name" value="AAA+_ATPase"/>
</dbReference>
<dbReference type="InterPro" id="IPR011527">
    <property type="entry name" value="ABC1_TM_dom"/>
</dbReference>
<sequence length="601" mass="66257">MKIILKFLKPYRKICVLTVLAMLLDVAGGLFVPRLTADMINIGVESRNISYIVEKGIAMVLVTVTAGAGALLGSWLCADLSAKIGKDMRNAVYEKSLQFSAHDFEQFGTGSMITRTLNDINIIQQSVVWCIQMVLPVPAVCVMGIVMAFAIDTVMGFLLIGVTALIIVLALFVTRRASEIFGRLQRLLDRMNVVLRENLTGVRVIRAFNKEKDEEKRMRKSFEDYAVTSVSANLLFAGLESTAFFVINICIVSILWFGGNRIGAGKMEIGDITALTEYSILILFYIIMAQMVIILLPRARVCIRRIEEILEKEPEIEDGKSGMKVHPETENTAAELQLETCPKAGQSVRAANREVVRFRDVSFKFPDADEYALTELDFVCRRGETTAVIGGTGSGKSTLARLILRFHDVSEGSVSVNGTDVRDVSQKELREKISYVPQKAWLFSGTIADNLRDGDERASEDQMRRILSVAQADFVSTLANGLDAHVAQGGTNFSGGQKQRLSIARALMKKADLYIFDDSFSALDFKTDAALRKALKEEVAHAAVLIIAQRINTILNADQIIVLDEGRIAGIGRHEELMESCGVYREIAKSQMKGGMQSGGQ</sequence>
<dbReference type="Pfam" id="PF00664">
    <property type="entry name" value="ABC_membrane"/>
    <property type="match status" value="1"/>
</dbReference>
<dbReference type="InterPro" id="IPR027417">
    <property type="entry name" value="P-loop_NTPase"/>
</dbReference>
<feature type="transmembrane region" description="Helical" evidence="7">
    <location>
        <begin position="127"/>
        <end position="151"/>
    </location>
</feature>
<dbReference type="InterPro" id="IPR003439">
    <property type="entry name" value="ABC_transporter-like_ATP-bd"/>
</dbReference>
<feature type="domain" description="ABC transporter" evidence="8">
    <location>
        <begin position="356"/>
        <end position="590"/>
    </location>
</feature>
<evidence type="ECO:0000256" key="4">
    <source>
        <dbReference type="ARBA" id="ARBA00022840"/>
    </source>
</evidence>
<dbReference type="SUPFAM" id="SSF90123">
    <property type="entry name" value="ABC transporter transmembrane region"/>
    <property type="match status" value="1"/>
</dbReference>
<keyword evidence="6 7" id="KW-0472">Membrane</keyword>
<dbReference type="PANTHER" id="PTHR43394">
    <property type="entry name" value="ATP-DEPENDENT PERMEASE MDL1, MITOCHONDRIAL"/>
    <property type="match status" value="1"/>
</dbReference>
<evidence type="ECO:0000256" key="2">
    <source>
        <dbReference type="ARBA" id="ARBA00022692"/>
    </source>
</evidence>
<dbReference type="Gene3D" id="3.40.50.300">
    <property type="entry name" value="P-loop containing nucleotide triphosphate hydrolases"/>
    <property type="match status" value="1"/>
</dbReference>
<dbReference type="RefSeq" id="WP_227708182.1">
    <property type="nucleotide sequence ID" value="NZ_JAJEQX010000020.1"/>
</dbReference>
<dbReference type="CDD" id="cd18548">
    <property type="entry name" value="ABC_6TM_Tm287_like"/>
    <property type="match status" value="1"/>
</dbReference>
<comment type="caution">
    <text evidence="10">The sequence shown here is derived from an EMBL/GenBank/DDBJ whole genome shotgun (WGS) entry which is preliminary data.</text>
</comment>
<keyword evidence="5 7" id="KW-1133">Transmembrane helix</keyword>
<gene>
    <name evidence="10" type="ORF">LKD70_11520</name>
</gene>
<feature type="transmembrane region" description="Helical" evidence="7">
    <location>
        <begin position="278"/>
        <end position="296"/>
    </location>
</feature>
<dbReference type="InterPro" id="IPR039421">
    <property type="entry name" value="Type_1_exporter"/>
</dbReference>
<keyword evidence="11" id="KW-1185">Reference proteome</keyword>
<keyword evidence="3" id="KW-0547">Nucleotide-binding</keyword>
<feature type="transmembrane region" description="Helical" evidence="7">
    <location>
        <begin position="225"/>
        <end position="258"/>
    </location>
</feature>
<evidence type="ECO:0000256" key="1">
    <source>
        <dbReference type="ARBA" id="ARBA00004651"/>
    </source>
</evidence>
<feature type="transmembrane region" description="Helical" evidence="7">
    <location>
        <begin position="157"/>
        <end position="174"/>
    </location>
</feature>
<dbReference type="Proteomes" id="UP001198151">
    <property type="component" value="Unassembled WGS sequence"/>
</dbReference>
<evidence type="ECO:0000256" key="3">
    <source>
        <dbReference type="ARBA" id="ARBA00022741"/>
    </source>
</evidence>
<feature type="transmembrane region" description="Helical" evidence="7">
    <location>
        <begin position="56"/>
        <end position="78"/>
    </location>
</feature>